<dbReference type="InterPro" id="IPR012001">
    <property type="entry name" value="Thiamin_PyroP_enz_TPP-bd_dom"/>
</dbReference>
<accession>A0ABY6HWM9</accession>
<dbReference type="NCBIfam" id="TIGR03297">
    <property type="entry name" value="Ppyr-DeCO2ase"/>
    <property type="match status" value="1"/>
</dbReference>
<protein>
    <recommendedName>
        <fullName evidence="5">sulfopyruvate decarboxylase</fullName>
        <ecNumber evidence="5">4.1.1.79</ecNumber>
    </recommendedName>
</protein>
<evidence type="ECO:0000313" key="9">
    <source>
        <dbReference type="EMBL" id="UYP47933.1"/>
    </source>
</evidence>
<dbReference type="SUPFAM" id="SSF52518">
    <property type="entry name" value="Thiamin diphosphate-binding fold (THDP-binding)"/>
    <property type="match status" value="2"/>
</dbReference>
<comment type="catalytic activity">
    <reaction evidence="6">
        <text>3-sulfopyruvate + H(+) = sulfoacetaldehyde + CO2</text>
        <dbReference type="Rhea" id="RHEA:20948"/>
        <dbReference type="ChEBI" id="CHEBI:15378"/>
        <dbReference type="ChEBI" id="CHEBI:16526"/>
        <dbReference type="ChEBI" id="CHEBI:57940"/>
        <dbReference type="ChEBI" id="CHEBI:58246"/>
        <dbReference type="EC" id="4.1.1.79"/>
    </reaction>
</comment>
<reference evidence="9" key="1">
    <citation type="submission" date="2022-09" db="EMBL/GenBank/DDBJ databases">
        <title>Actin cytoskeleton and complex cell architecture in an #Asgard archaeon.</title>
        <authorList>
            <person name="Ponce Toledo R.I."/>
            <person name="Schleper C."/>
            <person name="Rodrigues Oliveira T."/>
            <person name="Wollweber F."/>
            <person name="Xu J."/>
            <person name="Rittmann S."/>
            <person name="Klingl A."/>
            <person name="Pilhofer M."/>
        </authorList>
    </citation>
    <scope>NUCLEOTIDE SEQUENCE</scope>
    <source>
        <strain evidence="9">B-35</strain>
    </source>
</reference>
<keyword evidence="4" id="KW-0456">Lyase</keyword>
<dbReference type="Gene3D" id="3.40.50.970">
    <property type="match status" value="2"/>
</dbReference>
<dbReference type="InterPro" id="IPR051818">
    <property type="entry name" value="TPP_dependent_decarboxylase"/>
</dbReference>
<dbReference type="InterPro" id="IPR011766">
    <property type="entry name" value="TPP_enzyme_TPP-bd"/>
</dbReference>
<evidence type="ECO:0000259" key="7">
    <source>
        <dbReference type="Pfam" id="PF02775"/>
    </source>
</evidence>
<feature type="domain" description="Thiamine pyrophosphate enzyme TPP-binding" evidence="7">
    <location>
        <begin position="220"/>
        <end position="343"/>
    </location>
</feature>
<dbReference type="Pfam" id="PF02775">
    <property type="entry name" value="TPP_enzyme_C"/>
    <property type="match status" value="1"/>
</dbReference>
<dbReference type="InterPro" id="IPR017684">
    <property type="entry name" value="Phosphono-pyrv_decarboxylase"/>
</dbReference>
<evidence type="ECO:0000256" key="6">
    <source>
        <dbReference type="ARBA" id="ARBA00048551"/>
    </source>
</evidence>
<keyword evidence="2" id="KW-0210">Decarboxylase</keyword>
<feature type="domain" description="Thiamine pyrophosphate enzyme N-terminal TPP-binding" evidence="8">
    <location>
        <begin position="12"/>
        <end position="109"/>
    </location>
</feature>
<evidence type="ECO:0000256" key="3">
    <source>
        <dbReference type="ARBA" id="ARBA00023052"/>
    </source>
</evidence>
<evidence type="ECO:0000256" key="5">
    <source>
        <dbReference type="ARBA" id="ARBA00038875"/>
    </source>
</evidence>
<dbReference type="PANTHER" id="PTHR42818:SF1">
    <property type="entry name" value="SULFOPYRUVATE DECARBOXYLASE"/>
    <property type="match status" value="1"/>
</dbReference>
<keyword evidence="3" id="KW-0786">Thiamine pyrophosphate</keyword>
<keyword evidence="10" id="KW-1185">Reference proteome</keyword>
<dbReference type="InterPro" id="IPR029061">
    <property type="entry name" value="THDP-binding"/>
</dbReference>
<evidence type="ECO:0000256" key="4">
    <source>
        <dbReference type="ARBA" id="ARBA00023239"/>
    </source>
</evidence>
<dbReference type="Proteomes" id="UP001208689">
    <property type="component" value="Chromosome"/>
</dbReference>
<gene>
    <name evidence="9" type="ORF">NEF87_004218</name>
</gene>
<dbReference type="EMBL" id="CP104013">
    <property type="protein sequence ID" value="UYP47933.1"/>
    <property type="molecule type" value="Genomic_DNA"/>
</dbReference>
<evidence type="ECO:0000259" key="8">
    <source>
        <dbReference type="Pfam" id="PF02776"/>
    </source>
</evidence>
<evidence type="ECO:0000256" key="2">
    <source>
        <dbReference type="ARBA" id="ARBA00022793"/>
    </source>
</evidence>
<dbReference type="Pfam" id="PF02776">
    <property type="entry name" value="TPP_enzyme_N"/>
    <property type="match status" value="1"/>
</dbReference>
<evidence type="ECO:0000313" key="10">
    <source>
        <dbReference type="Proteomes" id="UP001208689"/>
    </source>
</evidence>
<dbReference type="PANTHER" id="PTHR42818">
    <property type="entry name" value="SULFOPYRUVATE DECARBOXYLASE SUBUNIT ALPHA"/>
    <property type="match status" value="1"/>
</dbReference>
<sequence>MNPHEMWNIFQKKGLDFFTGVPDSTFKSWMSFLDDMNGKVLQNVIAANECEALAIASGYHLATKKCGIVYMQNSGLGKTVNPITSLADPEVYSIPLLMLIGWRGEPGKKDEPQHKKMGRITIPLLDTLEIRHTIFPDNPKDLELELSKALTYIKEKNSPFAFIIKKNTLDPYKSQKTKEPKSNFSREEAIQAIISQLEGQEVIISTTGKTSRELFETRISRREDPRDFYTVGSMGCASAIGLGIALNSKKKTVILDGDGAMIMQMGSLATIGHYKPSNYYHFLFDNNVHDSTGGQPTVSDTIKLEKLAEACGYASVITISDKEKLSETVKKVFLKPGPAMIIVKVKPGARADLGRPTTTPIENKQYFMNYLEELNK</sequence>
<organism evidence="9 10">
    <name type="scientific">Candidatus Lokiarchaeum ossiferum</name>
    <dbReference type="NCBI Taxonomy" id="2951803"/>
    <lineage>
        <taxon>Archaea</taxon>
        <taxon>Promethearchaeati</taxon>
        <taxon>Promethearchaeota</taxon>
        <taxon>Promethearchaeia</taxon>
        <taxon>Promethearchaeales</taxon>
        <taxon>Promethearchaeaceae</taxon>
        <taxon>Candidatus Lokiarchaeum</taxon>
    </lineage>
</organism>
<dbReference type="CDD" id="cd07035">
    <property type="entry name" value="TPP_PYR_POX_like"/>
    <property type="match status" value="1"/>
</dbReference>
<dbReference type="CDD" id="cd03371">
    <property type="entry name" value="TPP_PpyrDC"/>
    <property type="match status" value="1"/>
</dbReference>
<keyword evidence="1" id="KW-0174">Coenzyme M biosynthesis</keyword>
<name>A0ABY6HWM9_9ARCH</name>
<dbReference type="EC" id="4.1.1.79" evidence="5"/>
<evidence type="ECO:0000256" key="1">
    <source>
        <dbReference type="ARBA" id="ARBA00022545"/>
    </source>
</evidence>
<proteinExistence type="predicted"/>